<dbReference type="AlphaFoldDB" id="X0Z5R5"/>
<dbReference type="GO" id="GO:0000166">
    <property type="term" value="F:nucleotide binding"/>
    <property type="evidence" value="ECO:0007669"/>
    <property type="project" value="UniProtKB-KW"/>
</dbReference>
<evidence type="ECO:0000256" key="10">
    <source>
        <dbReference type="ARBA" id="ARBA00048174"/>
    </source>
</evidence>
<feature type="domain" description="Non-canonical purine NTP phosphatase/PRRC1" evidence="12">
    <location>
        <begin position="6"/>
        <end position="155"/>
    </location>
</feature>
<evidence type="ECO:0000256" key="3">
    <source>
        <dbReference type="ARBA" id="ARBA00022723"/>
    </source>
</evidence>
<keyword evidence="7" id="KW-0546">Nucleotide metabolism</keyword>
<dbReference type="FunFam" id="3.90.950.10:FF:000002">
    <property type="entry name" value="Inosine/xanthosine triphosphatase"/>
    <property type="match status" value="1"/>
</dbReference>
<keyword evidence="6" id="KW-0460">Magnesium</keyword>
<evidence type="ECO:0000256" key="6">
    <source>
        <dbReference type="ARBA" id="ARBA00022842"/>
    </source>
</evidence>
<gene>
    <name evidence="13" type="ORF">S01H4_16057</name>
</gene>
<evidence type="ECO:0000256" key="1">
    <source>
        <dbReference type="ARBA" id="ARBA00001936"/>
    </source>
</evidence>
<dbReference type="InterPro" id="IPR026533">
    <property type="entry name" value="NTPase/PRRC1"/>
</dbReference>
<comment type="caution">
    <text evidence="13">The sequence shown here is derived from an EMBL/GenBank/DDBJ whole genome shotgun (WGS) entry which is preliminary data.</text>
</comment>
<proteinExistence type="predicted"/>
<evidence type="ECO:0000256" key="5">
    <source>
        <dbReference type="ARBA" id="ARBA00022801"/>
    </source>
</evidence>
<evidence type="ECO:0000256" key="2">
    <source>
        <dbReference type="ARBA" id="ARBA00001946"/>
    </source>
</evidence>
<dbReference type="InterPro" id="IPR050299">
    <property type="entry name" value="YjjX_NTPase"/>
</dbReference>
<keyword evidence="8" id="KW-0464">Manganese</keyword>
<dbReference type="InterPro" id="IPR029001">
    <property type="entry name" value="ITPase-like_fam"/>
</dbReference>
<evidence type="ECO:0000256" key="8">
    <source>
        <dbReference type="ARBA" id="ARBA00023211"/>
    </source>
</evidence>
<keyword evidence="4" id="KW-0547">Nucleotide-binding</keyword>
<accession>X0Z5R5</accession>
<dbReference type="GO" id="GO:0103023">
    <property type="term" value="F:ITPase activity"/>
    <property type="evidence" value="ECO:0007669"/>
    <property type="project" value="UniProtKB-EC"/>
</dbReference>
<dbReference type="PANTHER" id="PTHR34699">
    <property type="match status" value="1"/>
</dbReference>
<evidence type="ECO:0000313" key="13">
    <source>
        <dbReference type="EMBL" id="GAG53742.1"/>
    </source>
</evidence>
<comment type="cofactor">
    <cofactor evidence="2">
        <name>Mg(2+)</name>
        <dbReference type="ChEBI" id="CHEBI:18420"/>
    </cofactor>
</comment>
<evidence type="ECO:0000256" key="11">
    <source>
        <dbReference type="ARBA" id="ARBA00048781"/>
    </source>
</evidence>
<evidence type="ECO:0000256" key="4">
    <source>
        <dbReference type="ARBA" id="ARBA00022741"/>
    </source>
</evidence>
<evidence type="ECO:0000256" key="7">
    <source>
        <dbReference type="ARBA" id="ARBA00023080"/>
    </source>
</evidence>
<dbReference type="GO" id="GO:0046872">
    <property type="term" value="F:metal ion binding"/>
    <property type="evidence" value="ECO:0007669"/>
    <property type="project" value="UniProtKB-KW"/>
</dbReference>
<keyword evidence="5" id="KW-0378">Hydrolase</keyword>
<dbReference type="PANTHER" id="PTHR34699:SF2">
    <property type="entry name" value="NON-CANONICAL PURINE NTP PHOSPHATASE_PRRC1 DOMAIN-CONTAINING PROTEIN"/>
    <property type="match status" value="1"/>
</dbReference>
<comment type="catalytic activity">
    <reaction evidence="10">
        <text>ITP + H2O = IDP + phosphate + H(+)</text>
        <dbReference type="Rhea" id="RHEA:28330"/>
        <dbReference type="ChEBI" id="CHEBI:15377"/>
        <dbReference type="ChEBI" id="CHEBI:15378"/>
        <dbReference type="ChEBI" id="CHEBI:43474"/>
        <dbReference type="ChEBI" id="CHEBI:58280"/>
        <dbReference type="ChEBI" id="CHEBI:61402"/>
        <dbReference type="EC" id="3.6.1.73"/>
    </reaction>
</comment>
<reference evidence="13" key="1">
    <citation type="journal article" date="2014" name="Front. Microbiol.">
        <title>High frequency of phylogenetically diverse reductive dehalogenase-homologous genes in deep subseafloor sedimentary metagenomes.</title>
        <authorList>
            <person name="Kawai M."/>
            <person name="Futagami T."/>
            <person name="Toyoda A."/>
            <person name="Takaki Y."/>
            <person name="Nishi S."/>
            <person name="Hori S."/>
            <person name="Arai W."/>
            <person name="Tsubouchi T."/>
            <person name="Morono Y."/>
            <person name="Uchiyama I."/>
            <person name="Ito T."/>
            <person name="Fujiyama A."/>
            <person name="Inagaki F."/>
            <person name="Takami H."/>
        </authorList>
    </citation>
    <scope>NUCLEOTIDE SEQUENCE</scope>
    <source>
        <strain evidence="13">Expedition CK06-06</strain>
    </source>
</reference>
<dbReference type="GO" id="GO:0006772">
    <property type="term" value="P:thiamine metabolic process"/>
    <property type="evidence" value="ECO:0007669"/>
    <property type="project" value="TreeGrafter"/>
</dbReference>
<evidence type="ECO:0000256" key="9">
    <source>
        <dbReference type="ARBA" id="ARBA00038901"/>
    </source>
</evidence>
<evidence type="ECO:0000259" key="12">
    <source>
        <dbReference type="Pfam" id="PF01931"/>
    </source>
</evidence>
<dbReference type="GO" id="GO:0009117">
    <property type="term" value="P:nucleotide metabolic process"/>
    <property type="evidence" value="ECO:0007669"/>
    <property type="project" value="UniProtKB-KW"/>
</dbReference>
<protein>
    <recommendedName>
        <fullName evidence="9">inosine/xanthosine triphosphatase</fullName>
        <ecNumber evidence="9">3.6.1.73</ecNumber>
    </recommendedName>
</protein>
<comment type="cofactor">
    <cofactor evidence="1">
        <name>Mn(2+)</name>
        <dbReference type="ChEBI" id="CHEBI:29035"/>
    </cofactor>
</comment>
<dbReference type="EMBL" id="BART01007034">
    <property type="protein sequence ID" value="GAG53742.1"/>
    <property type="molecule type" value="Genomic_DNA"/>
</dbReference>
<organism evidence="13">
    <name type="scientific">marine sediment metagenome</name>
    <dbReference type="NCBI Taxonomy" id="412755"/>
    <lineage>
        <taxon>unclassified sequences</taxon>
        <taxon>metagenomes</taxon>
        <taxon>ecological metagenomes</taxon>
    </lineage>
</organism>
<keyword evidence="3" id="KW-0479">Metal-binding</keyword>
<dbReference type="Gene3D" id="3.90.950.10">
    <property type="match status" value="1"/>
</dbReference>
<sequence>MKVVIASQNPAKIRSVTEAFALQFPDTEIDFVPLSVESGVSDQPLSDNETRLGARNRARNACESRPDADFWIGLEGGIETIDDQLMAFAWMVVLGPGKQSGEARTVTLPLPPAVKTLVEEGLELGEANDKVFSTVNSKHKGGAFGLLTNGIYTRLHGAIRCGLEPDGP</sequence>
<dbReference type="EC" id="3.6.1.73" evidence="9"/>
<name>X0Z5R5_9ZZZZ</name>
<dbReference type="SUPFAM" id="SSF52972">
    <property type="entry name" value="ITPase-like"/>
    <property type="match status" value="1"/>
</dbReference>
<dbReference type="Pfam" id="PF01931">
    <property type="entry name" value="NTPase_I-T"/>
    <property type="match status" value="1"/>
</dbReference>
<comment type="catalytic activity">
    <reaction evidence="11">
        <text>XTP + H2O = XDP + phosphate + H(+)</text>
        <dbReference type="Rhea" id="RHEA:28406"/>
        <dbReference type="ChEBI" id="CHEBI:15377"/>
        <dbReference type="ChEBI" id="CHEBI:15378"/>
        <dbReference type="ChEBI" id="CHEBI:43474"/>
        <dbReference type="ChEBI" id="CHEBI:59884"/>
        <dbReference type="ChEBI" id="CHEBI:61314"/>
        <dbReference type="EC" id="3.6.1.73"/>
    </reaction>
</comment>